<reference evidence="2" key="1">
    <citation type="submission" date="2022-03" db="EMBL/GenBank/DDBJ databases">
        <title>Complete genome sequence of Caldinitratiruptor microaerophilus.</title>
        <authorList>
            <person name="Mukaiyama R."/>
            <person name="Nishiyama T."/>
            <person name="Ueda K."/>
        </authorList>
    </citation>
    <scope>NUCLEOTIDE SEQUENCE</scope>
    <source>
        <strain evidence="2">JCM 16183</strain>
    </source>
</reference>
<sequence>MEAHTQSDPREFPPYEFTVERGKIREFARAIGDPNPLHHDVEAARAAGYPDLVAPLTFATCIDLWGGPDFEELVRRLGMDPVRVLHGEQAYEYRAPICAGDTIRARSRVRKETEREGSHGVLRIVELETTYTNQHGQDVLVGVATIIERR</sequence>
<evidence type="ECO:0000313" key="2">
    <source>
        <dbReference type="EMBL" id="BDG59577.1"/>
    </source>
</evidence>
<dbReference type="RefSeq" id="WP_264843696.1">
    <property type="nucleotide sequence ID" value="NZ_AP025628.1"/>
</dbReference>
<accession>A0AA35CL93</accession>
<evidence type="ECO:0000313" key="3">
    <source>
        <dbReference type="Proteomes" id="UP001163687"/>
    </source>
</evidence>
<keyword evidence="3" id="KW-1185">Reference proteome</keyword>
<dbReference type="InterPro" id="IPR029069">
    <property type="entry name" value="HotDog_dom_sf"/>
</dbReference>
<dbReference type="EMBL" id="AP025628">
    <property type="protein sequence ID" value="BDG59577.1"/>
    <property type="molecule type" value="Genomic_DNA"/>
</dbReference>
<evidence type="ECO:0000259" key="1">
    <source>
        <dbReference type="Pfam" id="PF13452"/>
    </source>
</evidence>
<feature type="domain" description="FAS1-like dehydratase" evidence="1">
    <location>
        <begin position="11"/>
        <end position="139"/>
    </location>
</feature>
<protein>
    <recommendedName>
        <fullName evidence="1">FAS1-like dehydratase domain-containing protein</fullName>
    </recommendedName>
</protein>
<proteinExistence type="predicted"/>
<dbReference type="SUPFAM" id="SSF54637">
    <property type="entry name" value="Thioesterase/thiol ester dehydrase-isomerase"/>
    <property type="match status" value="1"/>
</dbReference>
<dbReference type="InterPro" id="IPR016709">
    <property type="entry name" value="HadA-like"/>
</dbReference>
<dbReference type="AlphaFoldDB" id="A0AA35CL93"/>
<dbReference type="PIRSF" id="PIRSF018072">
    <property type="entry name" value="UCP018072"/>
    <property type="match status" value="1"/>
</dbReference>
<dbReference type="InterPro" id="IPR039569">
    <property type="entry name" value="FAS1-like_DH_region"/>
</dbReference>
<name>A0AA35CL93_9FIRM</name>
<dbReference type="CDD" id="cd03441">
    <property type="entry name" value="R_hydratase_like"/>
    <property type="match status" value="1"/>
</dbReference>
<dbReference type="Proteomes" id="UP001163687">
    <property type="component" value="Chromosome"/>
</dbReference>
<dbReference type="KEGG" id="cmic:caldi_06670"/>
<gene>
    <name evidence="2" type="ORF">caldi_06670</name>
</gene>
<organism evidence="2 3">
    <name type="scientific">Caldinitratiruptor microaerophilus</name>
    <dbReference type="NCBI Taxonomy" id="671077"/>
    <lineage>
        <taxon>Bacteria</taxon>
        <taxon>Bacillati</taxon>
        <taxon>Bacillota</taxon>
        <taxon>Clostridia</taxon>
        <taxon>Eubacteriales</taxon>
        <taxon>Symbiobacteriaceae</taxon>
        <taxon>Caldinitratiruptor</taxon>
    </lineage>
</organism>
<dbReference type="Pfam" id="PF13452">
    <property type="entry name" value="FAS1_DH_region"/>
    <property type="match status" value="1"/>
</dbReference>
<dbReference type="Gene3D" id="3.10.129.10">
    <property type="entry name" value="Hotdog Thioesterase"/>
    <property type="match status" value="1"/>
</dbReference>